<evidence type="ECO:0000313" key="9">
    <source>
        <dbReference type="Proteomes" id="UP001043456"/>
    </source>
</evidence>
<feature type="region of interest" description="Disordered" evidence="5">
    <location>
        <begin position="131"/>
        <end position="168"/>
    </location>
</feature>
<feature type="region of interest" description="Disordered" evidence="5">
    <location>
        <begin position="180"/>
        <end position="199"/>
    </location>
</feature>
<dbReference type="GeneID" id="66999840"/>
<evidence type="ECO:0000256" key="3">
    <source>
        <dbReference type="ARBA" id="ARBA00023163"/>
    </source>
</evidence>
<feature type="domain" description="Xylanolytic transcriptional activator regulatory" evidence="7">
    <location>
        <begin position="396"/>
        <end position="469"/>
    </location>
</feature>
<dbReference type="AlphaFoldDB" id="A0A9P3B7Q4"/>
<dbReference type="Pfam" id="PF04082">
    <property type="entry name" value="Fungal_trans"/>
    <property type="match status" value="1"/>
</dbReference>
<feature type="compositionally biased region" description="Basic and acidic residues" evidence="5">
    <location>
        <begin position="720"/>
        <end position="731"/>
    </location>
</feature>
<dbReference type="RefSeq" id="XP_043153463.1">
    <property type="nucleotide sequence ID" value="XM_043297528.1"/>
</dbReference>
<feature type="transmembrane region" description="Helical" evidence="6">
    <location>
        <begin position="623"/>
        <end position="644"/>
    </location>
</feature>
<accession>A0A9P3B7Q4</accession>
<organism evidence="8 9">
    <name type="scientific">Aspergillus pseudoviridinutans</name>
    <dbReference type="NCBI Taxonomy" id="1517512"/>
    <lineage>
        <taxon>Eukaryota</taxon>
        <taxon>Fungi</taxon>
        <taxon>Dikarya</taxon>
        <taxon>Ascomycota</taxon>
        <taxon>Pezizomycotina</taxon>
        <taxon>Eurotiomycetes</taxon>
        <taxon>Eurotiomycetidae</taxon>
        <taxon>Eurotiales</taxon>
        <taxon>Aspergillaceae</taxon>
        <taxon>Aspergillus</taxon>
        <taxon>Aspergillus subgen. Fumigati</taxon>
    </lineage>
</organism>
<name>A0A9P3B7Q4_9EURO</name>
<dbReference type="GO" id="GO:0000981">
    <property type="term" value="F:DNA-binding transcription factor activity, RNA polymerase II-specific"/>
    <property type="evidence" value="ECO:0007669"/>
    <property type="project" value="InterPro"/>
</dbReference>
<feature type="compositionally biased region" description="Polar residues" evidence="5">
    <location>
        <begin position="704"/>
        <end position="715"/>
    </location>
</feature>
<feature type="compositionally biased region" description="Polar residues" evidence="5">
    <location>
        <begin position="896"/>
        <end position="907"/>
    </location>
</feature>
<dbReference type="SMART" id="SM00906">
    <property type="entry name" value="Fungal_trans"/>
    <property type="match status" value="1"/>
</dbReference>
<dbReference type="GO" id="GO:0006351">
    <property type="term" value="P:DNA-templated transcription"/>
    <property type="evidence" value="ECO:0007669"/>
    <property type="project" value="InterPro"/>
</dbReference>
<keyword evidence="1" id="KW-0805">Transcription regulation</keyword>
<feature type="region of interest" description="Disordered" evidence="5">
    <location>
        <begin position="896"/>
        <end position="921"/>
    </location>
</feature>
<dbReference type="GO" id="GO:0008270">
    <property type="term" value="F:zinc ion binding"/>
    <property type="evidence" value="ECO:0007669"/>
    <property type="project" value="InterPro"/>
</dbReference>
<dbReference type="OrthoDB" id="2123952at2759"/>
<keyword evidence="4" id="KW-0539">Nucleus</keyword>
<keyword evidence="6" id="KW-1133">Transmembrane helix</keyword>
<keyword evidence="2" id="KW-0238">DNA-binding</keyword>
<dbReference type="PANTHER" id="PTHR46910:SF2">
    <property type="entry name" value="ZN(II)2CYS6 TRANSCRIPTION FACTOR (EUROFUNG)"/>
    <property type="match status" value="1"/>
</dbReference>
<evidence type="ECO:0000256" key="1">
    <source>
        <dbReference type="ARBA" id="ARBA00023015"/>
    </source>
</evidence>
<dbReference type="GO" id="GO:0003677">
    <property type="term" value="F:DNA binding"/>
    <property type="evidence" value="ECO:0007669"/>
    <property type="project" value="UniProtKB-KW"/>
</dbReference>
<evidence type="ECO:0000256" key="5">
    <source>
        <dbReference type="SAM" id="MobiDB-lite"/>
    </source>
</evidence>
<dbReference type="Proteomes" id="UP001043456">
    <property type="component" value="Unassembled WGS sequence"/>
</dbReference>
<comment type="caution">
    <text evidence="8">The sequence shown here is derived from an EMBL/GenBank/DDBJ whole genome shotgun (WGS) entry which is preliminary data.</text>
</comment>
<dbReference type="InterPro" id="IPR050987">
    <property type="entry name" value="AtrR-like"/>
</dbReference>
<dbReference type="Gene3D" id="4.10.240.10">
    <property type="entry name" value="Zn(2)-C6 fungal-type DNA-binding domain"/>
    <property type="match status" value="1"/>
</dbReference>
<dbReference type="CDD" id="cd12148">
    <property type="entry name" value="fungal_TF_MHR"/>
    <property type="match status" value="1"/>
</dbReference>
<protein>
    <recommendedName>
        <fullName evidence="7">Xylanolytic transcriptional activator regulatory domain-containing protein</fullName>
    </recommendedName>
</protein>
<feature type="region of interest" description="Disordered" evidence="5">
    <location>
        <begin position="15"/>
        <end position="35"/>
    </location>
</feature>
<keyword evidence="3" id="KW-0804">Transcription</keyword>
<keyword evidence="9" id="KW-1185">Reference proteome</keyword>
<evidence type="ECO:0000259" key="7">
    <source>
        <dbReference type="SMART" id="SM00906"/>
    </source>
</evidence>
<evidence type="ECO:0000256" key="2">
    <source>
        <dbReference type="ARBA" id="ARBA00023125"/>
    </source>
</evidence>
<gene>
    <name evidence="8" type="ORF">Asppvi_001227</name>
</gene>
<dbReference type="InterPro" id="IPR036864">
    <property type="entry name" value="Zn2-C6_fun-type_DNA-bd_sf"/>
</dbReference>
<feature type="region of interest" description="Disordered" evidence="5">
    <location>
        <begin position="700"/>
        <end position="811"/>
    </location>
</feature>
<keyword evidence="6" id="KW-0812">Transmembrane</keyword>
<feature type="compositionally biased region" description="Acidic residues" evidence="5">
    <location>
        <begin position="143"/>
        <end position="163"/>
    </location>
</feature>
<evidence type="ECO:0000256" key="4">
    <source>
        <dbReference type="ARBA" id="ARBA00023242"/>
    </source>
</evidence>
<reference evidence="8 9" key="1">
    <citation type="submission" date="2018-10" db="EMBL/GenBank/DDBJ databases">
        <title>Pan-genome distribution and transcriptional activeness of fungal secondary metabolism genes in Aspergillus section Fumigati.</title>
        <authorList>
            <person name="Takahashi H."/>
            <person name="Umemura M."/>
            <person name="Ninomiya A."/>
            <person name="Kusuya Y."/>
            <person name="Urayama S."/>
            <person name="Shimizu M."/>
            <person name="Watanabe A."/>
            <person name="Kamei K."/>
            <person name="Yaguchi T."/>
            <person name="Hagiwara D."/>
        </authorList>
    </citation>
    <scope>NUCLEOTIDE SEQUENCE [LARGE SCALE GENOMIC DNA]</scope>
    <source>
        <strain evidence="8 9">IFM 55266</strain>
    </source>
</reference>
<dbReference type="PANTHER" id="PTHR46910">
    <property type="entry name" value="TRANSCRIPTION FACTOR PDR1"/>
    <property type="match status" value="1"/>
</dbReference>
<feature type="compositionally biased region" description="Low complexity" evidence="5">
    <location>
        <begin position="781"/>
        <end position="809"/>
    </location>
</feature>
<proteinExistence type="predicted"/>
<dbReference type="InterPro" id="IPR007219">
    <property type="entry name" value="XnlR_reg_dom"/>
</dbReference>
<sequence length="921" mass="103282">MQNFSVAAESGLSMGPLDGHANIHQAPRSKDHHNVNRIRNSLVRIIRISRSGKETALIKVVHQVCEACYKSKTKCEPDASNTSCKQCKRRRIPCELTSGKEKQERRKRRLYVKALKERLDRMESLLKAAGLLDEDNLTPPETSSDDDMSLEDDGFEAESDDDLSSALPHNLNEHNIRMSKSANQQSELEPSSKLSGTGDSQHVSIIRWDNKADSLYYGRSSSLSILSREGIEWIKHKTGEVNFLRLLVSDTKHDSPWDYWRPDVFHDVFASKVFKPLPPRAEVFSLLRDYFRTINRLFPLYHEASFMEMVEWQYTQQTCDDAARWSSINVILALAYEYRYTNSLKSEKDKERAWFYYKNAMSVFAELTLRRTDMLSVQALLGMALFLRGNSGTQSAMPLITAAIRACHRLGLHRDTPRPHLAPAEQEQRKRVFWIAFILDQSTCIRSGNAPTQHPDDFDVEIPAFDAENDLLLSDNKPFFQQLCRLNIIKGRIYTKLYSEKALQNKTAVEIIKVVKELHAELEEWRAANTFDDQLKQGAAGEDFLRGFASAGMQFVYFNSLILIHRMPLVIHFIYQQRVANGGPASDDANLILRESSSSIALCSEAARDTLRLVNNLPWGDIAWIWSLLYYVFLAVMTIFINILRDSRYPNAREDIQSLNMASTFFATLLPGDGPSNYARFMTQMSANFERIARSVVERDQKATKLSQKANSRASMTRPGAHDLASDEQQSRRHQPAEAPKSSPSSSPVHSPSIIDIPHLPGLPRINSSGYVVPDSSPPASDDLQPLSPNPPLQNTCQSAAASAESSVSPEGLNNTTYPFDAFFPIPVANHIPQSDSWQTIPVADWGLPNLNQFSDDPYLQGFFQGMAPSFTATTTTAPSGNVHSAPFNMGFSSGTPSQFANDQAPGQTAWPGGGFANPFP</sequence>
<keyword evidence="6" id="KW-0472">Membrane</keyword>
<feature type="compositionally biased region" description="Low complexity" evidence="5">
    <location>
        <begin position="740"/>
        <end position="758"/>
    </location>
</feature>
<feature type="compositionally biased region" description="Gly residues" evidence="5">
    <location>
        <begin position="912"/>
        <end position="921"/>
    </location>
</feature>
<evidence type="ECO:0000313" key="8">
    <source>
        <dbReference type="EMBL" id="GIJ82716.1"/>
    </source>
</evidence>
<evidence type="ECO:0000256" key="6">
    <source>
        <dbReference type="SAM" id="Phobius"/>
    </source>
</evidence>
<dbReference type="EMBL" id="BHVY01000001">
    <property type="protein sequence ID" value="GIJ82716.1"/>
    <property type="molecule type" value="Genomic_DNA"/>
</dbReference>